<dbReference type="SUPFAM" id="SSF52038">
    <property type="entry name" value="Barstar-related"/>
    <property type="match status" value="1"/>
</dbReference>
<evidence type="ECO:0000313" key="3">
    <source>
        <dbReference type="EMBL" id="GAA4955451.1"/>
    </source>
</evidence>
<proteinExistence type="inferred from homology"/>
<dbReference type="InterPro" id="IPR000468">
    <property type="entry name" value="Barstar"/>
</dbReference>
<evidence type="ECO:0000256" key="1">
    <source>
        <dbReference type="ARBA" id="ARBA00006845"/>
    </source>
</evidence>
<name>A0ABP9GWK6_9ACTN</name>
<accession>A0ABP9GWK6</accession>
<organism evidence="3 4">
    <name type="scientific">Yinghuangia aomiensis</name>
    <dbReference type="NCBI Taxonomy" id="676205"/>
    <lineage>
        <taxon>Bacteria</taxon>
        <taxon>Bacillati</taxon>
        <taxon>Actinomycetota</taxon>
        <taxon>Actinomycetes</taxon>
        <taxon>Kitasatosporales</taxon>
        <taxon>Streptomycetaceae</taxon>
        <taxon>Yinghuangia</taxon>
    </lineage>
</organism>
<dbReference type="Proteomes" id="UP001500466">
    <property type="component" value="Unassembled WGS sequence"/>
</dbReference>
<keyword evidence="4" id="KW-1185">Reference proteome</keyword>
<dbReference type="Gene3D" id="3.30.370.10">
    <property type="entry name" value="Barstar-like"/>
    <property type="match status" value="1"/>
</dbReference>
<evidence type="ECO:0000259" key="2">
    <source>
        <dbReference type="Pfam" id="PF01337"/>
    </source>
</evidence>
<dbReference type="EMBL" id="BAABHS010000005">
    <property type="protein sequence ID" value="GAA4955451.1"/>
    <property type="molecule type" value="Genomic_DNA"/>
</dbReference>
<dbReference type="Pfam" id="PF01337">
    <property type="entry name" value="Barstar"/>
    <property type="match status" value="1"/>
</dbReference>
<protein>
    <recommendedName>
        <fullName evidence="2">Barstar (barnase inhibitor) domain-containing protein</fullName>
    </recommendedName>
</protein>
<dbReference type="InterPro" id="IPR035905">
    <property type="entry name" value="Barstar-like_sf"/>
</dbReference>
<comment type="similarity">
    <text evidence="1">Belongs to the barstar family.</text>
</comment>
<reference evidence="4" key="1">
    <citation type="journal article" date="2019" name="Int. J. Syst. Evol. Microbiol.">
        <title>The Global Catalogue of Microorganisms (GCM) 10K type strain sequencing project: providing services to taxonomists for standard genome sequencing and annotation.</title>
        <authorList>
            <consortium name="The Broad Institute Genomics Platform"/>
            <consortium name="The Broad Institute Genome Sequencing Center for Infectious Disease"/>
            <person name="Wu L."/>
            <person name="Ma J."/>
        </authorList>
    </citation>
    <scope>NUCLEOTIDE SEQUENCE [LARGE SCALE GENOMIC DNA]</scope>
    <source>
        <strain evidence="4">JCM 17986</strain>
    </source>
</reference>
<dbReference type="RefSeq" id="WP_345674674.1">
    <property type="nucleotide sequence ID" value="NZ_BAABHS010000005.1"/>
</dbReference>
<gene>
    <name evidence="3" type="ORF">GCM10023205_16680</name>
</gene>
<feature type="domain" description="Barstar (barnase inhibitor)" evidence="2">
    <location>
        <begin position="281"/>
        <end position="359"/>
    </location>
</feature>
<evidence type="ECO:0000313" key="4">
    <source>
        <dbReference type="Proteomes" id="UP001500466"/>
    </source>
</evidence>
<sequence length="370" mass="39824">MNADEDEVLGECRDIDGLFVPDDTPPRNRLVLLGCSSADAISEAFASPARPSYLEWEELDRDGDAIGGYYADAPHLVDIRPCLRDLRRHDVVVEYGDGGAIPGTSAPPYTHFPFSSGYRLRAHQGDTARELGTFRQESWFVTYDDEPDVPMTLVGCAPGDGLRRILASTNPRRRGIGPVLLYLLDRDGDVAHTESCSITVGDARPSRLGDGLLDITVTGPAWTRPVVDAAAVWDLWLNGRPTKPGSWIGLAARGRAEWLSWAVPARAGFAVGTSDSPAGAVHELDGSEVTDETGFFCALGEAVNGPGGYFGRCLDALDDCLSGGYGARTPFTLVWRHSEVAARHAAEADASWFADCVDLLRSSGVDVRMS</sequence>
<comment type="caution">
    <text evidence="3">The sequence shown here is derived from an EMBL/GenBank/DDBJ whole genome shotgun (WGS) entry which is preliminary data.</text>
</comment>